<evidence type="ECO:0000259" key="1">
    <source>
        <dbReference type="SMART" id="SM00226"/>
    </source>
</evidence>
<dbReference type="Gene3D" id="3.40.50.2300">
    <property type="match status" value="2"/>
</dbReference>
<feature type="domain" description="Phosphotyrosine protein phosphatase I" evidence="1">
    <location>
        <begin position="1"/>
        <end position="107"/>
    </location>
</feature>
<accession>A0ABS3CA26</accession>
<proteinExistence type="predicted"/>
<dbReference type="RefSeq" id="WP_206579250.1">
    <property type="nucleotide sequence ID" value="NZ_JAFKCT010000007.1"/>
</dbReference>
<gene>
    <name evidence="2" type="ORF">J0A68_16060</name>
</gene>
<evidence type="ECO:0000313" key="2">
    <source>
        <dbReference type="EMBL" id="MBN7812469.1"/>
    </source>
</evidence>
<sequence>MNLLFVCSRNLWRSPTAEAIYKNRQGITAKSAGTEPSAKTKVNAKLIEWADVVFAMEKKHKQRLVQKFPLETSHKKIVVLEIPDDYRYMDEELIESITTSVSPYLKGL</sequence>
<dbReference type="EMBL" id="JAFKCT010000007">
    <property type="protein sequence ID" value="MBN7812469.1"/>
    <property type="molecule type" value="Genomic_DNA"/>
</dbReference>
<dbReference type="Pfam" id="PF01451">
    <property type="entry name" value="LMWPc"/>
    <property type="match status" value="1"/>
</dbReference>
<keyword evidence="3" id="KW-1185">Reference proteome</keyword>
<evidence type="ECO:0000313" key="3">
    <source>
        <dbReference type="Proteomes" id="UP000664317"/>
    </source>
</evidence>
<dbReference type="InterPro" id="IPR023485">
    <property type="entry name" value="Ptyr_pPase"/>
</dbReference>
<name>A0ABS3CA26_9BACT</name>
<comment type="caution">
    <text evidence="2">The sequence shown here is derived from an EMBL/GenBank/DDBJ whole genome shotgun (WGS) entry which is preliminary data.</text>
</comment>
<protein>
    <submittedName>
        <fullName evidence="2">Protein tyrosine phosphatase</fullName>
    </submittedName>
</protein>
<dbReference type="InterPro" id="IPR016919">
    <property type="entry name" value="UCP029416_PTP"/>
</dbReference>
<dbReference type="Proteomes" id="UP000664317">
    <property type="component" value="Unassembled WGS sequence"/>
</dbReference>
<dbReference type="SUPFAM" id="SSF52788">
    <property type="entry name" value="Phosphotyrosine protein phosphatases I"/>
    <property type="match status" value="1"/>
</dbReference>
<organism evidence="2 3">
    <name type="scientific">Algoriphagus oliviformis</name>
    <dbReference type="NCBI Taxonomy" id="2811231"/>
    <lineage>
        <taxon>Bacteria</taxon>
        <taxon>Pseudomonadati</taxon>
        <taxon>Bacteroidota</taxon>
        <taxon>Cytophagia</taxon>
        <taxon>Cytophagales</taxon>
        <taxon>Cyclobacteriaceae</taxon>
        <taxon>Algoriphagus</taxon>
    </lineage>
</organism>
<dbReference type="InterPro" id="IPR036196">
    <property type="entry name" value="Ptyr_pPase_sf"/>
</dbReference>
<dbReference type="SMART" id="SM00226">
    <property type="entry name" value="LMWPc"/>
    <property type="match status" value="1"/>
</dbReference>
<reference evidence="2 3" key="1">
    <citation type="submission" date="2021-03" db="EMBL/GenBank/DDBJ databases">
        <title>novel species isolated from a fishpond in China.</title>
        <authorList>
            <person name="Lu H."/>
            <person name="Cai Z."/>
        </authorList>
    </citation>
    <scope>NUCLEOTIDE SEQUENCE [LARGE SCALE GENOMIC DNA]</scope>
    <source>
        <strain evidence="2 3">H41</strain>
    </source>
</reference>
<dbReference type="PIRSF" id="PIRSF029416">
    <property type="entry name" value="UCP029416_PTP"/>
    <property type="match status" value="1"/>
</dbReference>